<gene>
    <name evidence="2" type="ORF">SPPG_08541</name>
</gene>
<reference evidence="2 3" key="1">
    <citation type="submission" date="2009-08" db="EMBL/GenBank/DDBJ databases">
        <title>The Genome Sequence of Spizellomyces punctatus strain DAOM BR117.</title>
        <authorList>
            <consortium name="The Broad Institute Genome Sequencing Platform"/>
            <person name="Russ C."/>
            <person name="Cuomo C."/>
            <person name="Shea T."/>
            <person name="Young S.K."/>
            <person name="Zeng Q."/>
            <person name="Koehrsen M."/>
            <person name="Haas B."/>
            <person name="Borodovsky M."/>
            <person name="Guigo R."/>
            <person name="Alvarado L."/>
            <person name="Berlin A."/>
            <person name="Bochicchio J."/>
            <person name="Borenstein D."/>
            <person name="Chapman S."/>
            <person name="Chen Z."/>
            <person name="Engels R."/>
            <person name="Freedman E."/>
            <person name="Gellesch M."/>
            <person name="Goldberg J."/>
            <person name="Griggs A."/>
            <person name="Gujja S."/>
            <person name="Heiman D."/>
            <person name="Hepburn T."/>
            <person name="Howarth C."/>
            <person name="Jen D."/>
            <person name="Larson L."/>
            <person name="Lewis B."/>
            <person name="Mehta T."/>
            <person name="Park D."/>
            <person name="Pearson M."/>
            <person name="Roberts A."/>
            <person name="Saif S."/>
            <person name="Shenoy N."/>
            <person name="Sisk P."/>
            <person name="Stolte C."/>
            <person name="Sykes S."/>
            <person name="Thomson T."/>
            <person name="Walk T."/>
            <person name="White J."/>
            <person name="Yandava C."/>
            <person name="Burger G."/>
            <person name="Gray M.W."/>
            <person name="Holland P.W.H."/>
            <person name="King N."/>
            <person name="Lang F.B.F."/>
            <person name="Roger A.J."/>
            <person name="Ruiz-Trillo I."/>
            <person name="Lander E."/>
            <person name="Nusbaum C."/>
        </authorList>
    </citation>
    <scope>NUCLEOTIDE SEQUENCE [LARGE SCALE GENOMIC DNA]</scope>
    <source>
        <strain evidence="2 3">DAOM BR117</strain>
    </source>
</reference>
<feature type="compositionally biased region" description="Basic and acidic residues" evidence="1">
    <location>
        <begin position="239"/>
        <end position="262"/>
    </location>
</feature>
<dbReference type="VEuPathDB" id="FungiDB:SPPG_08541"/>
<feature type="compositionally biased region" description="Polar residues" evidence="1">
    <location>
        <begin position="1"/>
        <end position="11"/>
    </location>
</feature>
<evidence type="ECO:0000313" key="3">
    <source>
        <dbReference type="Proteomes" id="UP000053201"/>
    </source>
</evidence>
<dbReference type="Proteomes" id="UP000053201">
    <property type="component" value="Unassembled WGS sequence"/>
</dbReference>
<accession>A0A0L0H619</accession>
<feature type="region of interest" description="Disordered" evidence="1">
    <location>
        <begin position="238"/>
        <end position="262"/>
    </location>
</feature>
<sequence>MASRHPISNVSVGGDAGELQSPKAHSSGEESTGKSSSTRQGNSSAPAAPMGQSSSFSTVTSPAQTTTSADSTSHFRKRPRIEGNLGCVFADCEPDMWEYRFQRPRPPKSELIRTWDGHPEFRKQFEDLVDLGIQRYLRLEALEPNHLARFALWAWGLNVAYAMEGQDMPEGEFFEAQTAAIDLGKSFRDETRLCQRIIFKYDFDFDFVSGEQALIRYQKLGPERMTLTPILSKYMAKKAKQDEKARKKVKRNDDKGECKGQL</sequence>
<dbReference type="RefSeq" id="XP_016604193.1">
    <property type="nucleotide sequence ID" value="XM_016756691.1"/>
</dbReference>
<protein>
    <submittedName>
        <fullName evidence="2">Uncharacterized protein</fullName>
    </submittedName>
</protein>
<dbReference type="InParanoid" id="A0A0L0H619"/>
<dbReference type="AlphaFoldDB" id="A0A0L0H619"/>
<dbReference type="EMBL" id="KQ257471">
    <property type="protein sequence ID" value="KNC96153.1"/>
    <property type="molecule type" value="Genomic_DNA"/>
</dbReference>
<feature type="compositionally biased region" description="Polar residues" evidence="1">
    <location>
        <begin position="39"/>
        <end position="72"/>
    </location>
</feature>
<keyword evidence="3" id="KW-1185">Reference proteome</keyword>
<proteinExistence type="predicted"/>
<feature type="region of interest" description="Disordered" evidence="1">
    <location>
        <begin position="1"/>
        <end position="77"/>
    </location>
</feature>
<evidence type="ECO:0000313" key="2">
    <source>
        <dbReference type="EMBL" id="KNC96153.1"/>
    </source>
</evidence>
<name>A0A0L0H619_SPIPD</name>
<dbReference type="OrthoDB" id="10425412at2759"/>
<organism evidence="2 3">
    <name type="scientific">Spizellomyces punctatus (strain DAOM BR117)</name>
    <dbReference type="NCBI Taxonomy" id="645134"/>
    <lineage>
        <taxon>Eukaryota</taxon>
        <taxon>Fungi</taxon>
        <taxon>Fungi incertae sedis</taxon>
        <taxon>Chytridiomycota</taxon>
        <taxon>Chytridiomycota incertae sedis</taxon>
        <taxon>Chytridiomycetes</taxon>
        <taxon>Spizellomycetales</taxon>
        <taxon>Spizellomycetaceae</taxon>
        <taxon>Spizellomyces</taxon>
    </lineage>
</organism>
<evidence type="ECO:0000256" key="1">
    <source>
        <dbReference type="SAM" id="MobiDB-lite"/>
    </source>
</evidence>
<dbReference type="GeneID" id="27691698"/>